<dbReference type="PRINTS" id="PR00344">
    <property type="entry name" value="BCTRLSENSOR"/>
</dbReference>
<dbReference type="InterPro" id="IPR003661">
    <property type="entry name" value="HisK_dim/P_dom"/>
</dbReference>
<keyword evidence="14" id="KW-1185">Reference proteome</keyword>
<dbReference type="EC" id="2.7.13.3" evidence="3"/>
<evidence type="ECO:0000256" key="3">
    <source>
        <dbReference type="ARBA" id="ARBA00012438"/>
    </source>
</evidence>
<dbReference type="SUPFAM" id="SSF55874">
    <property type="entry name" value="ATPase domain of HSP90 chaperone/DNA topoisomerase II/histidine kinase"/>
    <property type="match status" value="1"/>
</dbReference>
<dbReference type="SMART" id="SM00387">
    <property type="entry name" value="HATPase_c"/>
    <property type="match status" value="1"/>
</dbReference>
<evidence type="ECO:0000256" key="8">
    <source>
        <dbReference type="ARBA" id="ARBA00022840"/>
    </source>
</evidence>
<dbReference type="InterPro" id="IPR004358">
    <property type="entry name" value="Sig_transdc_His_kin-like_C"/>
</dbReference>
<dbReference type="InterPro" id="IPR036097">
    <property type="entry name" value="HisK_dim/P_sf"/>
</dbReference>
<sequence>MKVKYIFLEVRKSKNKALIGLFFTFLTISIFLINAGYYSSDEYDSFVQDRIEQVSKNADDVIFEIKANIKSDNENILDFQALLNESIYPVYIYKKGVLSFWSDNNLKLKYLEDKLYSYFVEDVIQKDDSFFYVRKSNIMVYNQDYEIFVIIPLIIERDNVTSLIPNFVNEFVFGTKEMPRLAKFNITTNYKSIYTKLNKFLFAIDVSQNRSVELIPWSYFVMSIIVGVLFLLSALSTFVTNYINRGYSIFPMLTIFVLGVISLHAIVADVLSSNIIKYEYNILSKIDDSVLEQWDSLGIIFLDILFAIIIFRWLSTNFTSLFSIKSIYLLEKKFKITISVILIVSFFFIVAGFEEIFIHVSAKAGDLSLKFSLLDITVPEIFAQVIIISGFILMGLIAHLFFKLICWGLDFYSKSLAMLISIVIVFAFQLGYDTFNILLINIIAIFIGITLLLDTPKYLSIGKFPAVMYLMSLIVFFSLLGAFITENLQIRNDEVFKQKFASKLTENDALLRAYLQETINGVKNDNQIIDAMAFLNKGRATVATKSIKNDLTEWFGNRFDVKINISFDNGQTLNNESSYQQLKENFYEKQKPKYGLNSKMNLQQGTFSYLCDIPIVDRFEKTDTLGFCLIALYPKSLTGKSFKSTILDEDFDVNFRQEEYSYAIFYRQELIFSSGDYNYSNSFLKETYSRDRENLVSSVEYKGYEHLMLPGSNNRIVVISSKRFAFIDYFKSFSAYFTVLIILIFTIFNLVNYFRNPNEYRRSFSTKVQLYLNAAIFLPLLILAFVMGSVMVNSTKNDVQRQYLEKGQTVASNLFQNNEINKLYSNDDNLKLDVLIDELSNVMQADIRFYNRRGKLKAASDIEIFDENLLSKEINPKAYIAIMQNKQTRLVLKERIGNLEYNTSYIGIKAFNTGKVMGVVSIPFFKSLNRFDDRSIEVITTIMMIFSILFLTLLPIVHYAALSLLNPIKLIIPELNRITLSKKNEPISYTANDEFGQLVGEYNKMLAKLEESKKELDRSQRESAWRDVAKQVAHEIKNPLTPMKLYLQQLERVAKSDENPKLMKATKMLINQVDTLSGIVTSFSSFATMPVPKRETFNISKVIRENIMLLSSKSDIHFSDTQIGHDVMVEGDEKLTARILNNLMLNGIQAAKEDIPSKIIVDLYENGEKAIVTIIDNGMGIPEDVQTKVFVPNFTTKETGSGIGLAVAKRGVEQMGGSIWFETKELEGSSFFVEFLMTEME</sequence>
<evidence type="ECO:0000256" key="5">
    <source>
        <dbReference type="ARBA" id="ARBA00022679"/>
    </source>
</evidence>
<evidence type="ECO:0000256" key="10">
    <source>
        <dbReference type="SAM" id="Phobius"/>
    </source>
</evidence>
<evidence type="ECO:0000259" key="11">
    <source>
        <dbReference type="PROSITE" id="PS50109"/>
    </source>
</evidence>
<evidence type="ECO:0000256" key="1">
    <source>
        <dbReference type="ARBA" id="ARBA00000085"/>
    </source>
</evidence>
<dbReference type="Pfam" id="PF02518">
    <property type="entry name" value="HATPase_c"/>
    <property type="match status" value="1"/>
</dbReference>
<dbReference type="Gene3D" id="6.10.340.10">
    <property type="match status" value="1"/>
</dbReference>
<feature type="transmembrane region" description="Helical" evidence="10">
    <location>
        <begin position="381"/>
        <end position="402"/>
    </location>
</feature>
<dbReference type="InterPro" id="IPR003594">
    <property type="entry name" value="HATPase_dom"/>
</dbReference>
<dbReference type="GO" id="GO:0000155">
    <property type="term" value="F:phosphorelay sensor kinase activity"/>
    <property type="evidence" value="ECO:0007669"/>
    <property type="project" value="InterPro"/>
</dbReference>
<evidence type="ECO:0000256" key="9">
    <source>
        <dbReference type="ARBA" id="ARBA00023012"/>
    </source>
</evidence>
<evidence type="ECO:0000256" key="7">
    <source>
        <dbReference type="ARBA" id="ARBA00022777"/>
    </source>
</evidence>
<feature type="transmembrane region" description="Helical" evidence="10">
    <location>
        <begin position="771"/>
        <end position="792"/>
    </location>
</feature>
<dbReference type="InterPro" id="IPR005467">
    <property type="entry name" value="His_kinase_dom"/>
</dbReference>
<keyword evidence="5" id="KW-0808">Transferase</keyword>
<keyword evidence="10" id="KW-0472">Membrane</keyword>
<dbReference type="RefSeq" id="WP_126613435.1">
    <property type="nucleotide sequence ID" value="NZ_CP034562.1"/>
</dbReference>
<dbReference type="Pfam" id="PF00512">
    <property type="entry name" value="HisKA"/>
    <property type="match status" value="1"/>
</dbReference>
<organism evidence="13 14">
    <name type="scientific">Flammeovirga pectinis</name>
    <dbReference type="NCBI Taxonomy" id="2494373"/>
    <lineage>
        <taxon>Bacteria</taxon>
        <taxon>Pseudomonadati</taxon>
        <taxon>Bacteroidota</taxon>
        <taxon>Cytophagia</taxon>
        <taxon>Cytophagales</taxon>
        <taxon>Flammeovirgaceae</taxon>
        <taxon>Flammeovirga</taxon>
    </lineage>
</organism>
<reference evidence="13 14" key="1">
    <citation type="submission" date="2018-12" db="EMBL/GenBank/DDBJ databases">
        <title>Flammeovirga pectinis sp. nov., isolated from the gut of the Korean scallop, Patinopecten yessoensis.</title>
        <authorList>
            <person name="Bae J.-W."/>
            <person name="Jeong Y.-S."/>
            <person name="Kang W."/>
        </authorList>
    </citation>
    <scope>NUCLEOTIDE SEQUENCE [LARGE SCALE GENOMIC DNA]</scope>
    <source>
        <strain evidence="13 14">L12M1</strain>
    </source>
</reference>
<dbReference type="Gene3D" id="1.10.287.130">
    <property type="match status" value="1"/>
</dbReference>
<keyword evidence="6" id="KW-0547">Nucleotide-binding</keyword>
<gene>
    <name evidence="13" type="ORF">EI427_08030</name>
</gene>
<keyword evidence="9" id="KW-0902">Two-component regulatory system</keyword>
<dbReference type="Proteomes" id="UP000267268">
    <property type="component" value="Chromosome 1"/>
</dbReference>
<keyword evidence="10" id="KW-0812">Transmembrane</keyword>
<keyword evidence="7 13" id="KW-0418">Kinase</keyword>
<keyword evidence="4" id="KW-0597">Phosphoprotein</keyword>
<dbReference type="PANTHER" id="PTHR43065:SF46">
    <property type="entry name" value="C4-DICARBOXYLATE TRANSPORT SENSOR PROTEIN DCTB"/>
    <property type="match status" value="1"/>
</dbReference>
<dbReference type="OrthoDB" id="9776727at2"/>
<feature type="domain" description="HAMP" evidence="12">
    <location>
        <begin position="962"/>
        <end position="1014"/>
    </location>
</feature>
<dbReference type="PANTHER" id="PTHR43065">
    <property type="entry name" value="SENSOR HISTIDINE KINASE"/>
    <property type="match status" value="1"/>
</dbReference>
<keyword evidence="8" id="KW-0067">ATP-binding</keyword>
<dbReference type="CDD" id="cd00075">
    <property type="entry name" value="HATPase"/>
    <property type="match status" value="1"/>
</dbReference>
<dbReference type="SUPFAM" id="SSF47384">
    <property type="entry name" value="Homodimeric domain of signal transducing histidine kinase"/>
    <property type="match status" value="1"/>
</dbReference>
<dbReference type="AlphaFoldDB" id="A0A3Q9FQ37"/>
<feature type="transmembrane region" description="Helical" evidence="10">
    <location>
        <begin position="466"/>
        <end position="484"/>
    </location>
</feature>
<feature type="transmembrane region" description="Helical" evidence="10">
    <location>
        <begin position="733"/>
        <end position="751"/>
    </location>
</feature>
<evidence type="ECO:0000256" key="6">
    <source>
        <dbReference type="ARBA" id="ARBA00022741"/>
    </source>
</evidence>
<accession>A0A3Q9FQ37</accession>
<evidence type="ECO:0000313" key="14">
    <source>
        <dbReference type="Proteomes" id="UP000267268"/>
    </source>
</evidence>
<dbReference type="KEGG" id="fll:EI427_08030"/>
<evidence type="ECO:0000256" key="4">
    <source>
        <dbReference type="ARBA" id="ARBA00022553"/>
    </source>
</evidence>
<comment type="catalytic activity">
    <reaction evidence="1">
        <text>ATP + protein L-histidine = ADP + protein N-phospho-L-histidine.</text>
        <dbReference type="EC" id="2.7.13.3"/>
    </reaction>
</comment>
<feature type="transmembrane region" description="Helical" evidence="10">
    <location>
        <begin position="411"/>
        <end position="429"/>
    </location>
</feature>
<dbReference type="PROSITE" id="PS50109">
    <property type="entry name" value="HIS_KIN"/>
    <property type="match status" value="1"/>
</dbReference>
<evidence type="ECO:0000313" key="13">
    <source>
        <dbReference type="EMBL" id="AZQ62185.1"/>
    </source>
</evidence>
<protein>
    <recommendedName>
        <fullName evidence="3">histidine kinase</fullName>
        <ecNumber evidence="3">2.7.13.3</ecNumber>
    </recommendedName>
</protein>
<comment type="subcellular location">
    <subcellularLocation>
        <location evidence="2">Membrane</location>
    </subcellularLocation>
</comment>
<feature type="transmembrane region" description="Helical" evidence="10">
    <location>
        <begin position="296"/>
        <end position="315"/>
    </location>
</feature>
<feature type="domain" description="Histidine kinase" evidence="11">
    <location>
        <begin position="1031"/>
        <end position="1239"/>
    </location>
</feature>
<dbReference type="GO" id="GO:0005524">
    <property type="term" value="F:ATP binding"/>
    <property type="evidence" value="ECO:0007669"/>
    <property type="project" value="UniProtKB-KW"/>
</dbReference>
<dbReference type="InterPro" id="IPR036890">
    <property type="entry name" value="HATPase_C_sf"/>
</dbReference>
<dbReference type="EMBL" id="CP034562">
    <property type="protein sequence ID" value="AZQ62185.1"/>
    <property type="molecule type" value="Genomic_DNA"/>
</dbReference>
<dbReference type="SMART" id="SM00388">
    <property type="entry name" value="HisKA"/>
    <property type="match status" value="1"/>
</dbReference>
<name>A0A3Q9FQ37_9BACT</name>
<feature type="transmembrane region" description="Helical" evidence="10">
    <location>
        <begin position="938"/>
        <end position="962"/>
    </location>
</feature>
<feature type="transmembrane region" description="Helical" evidence="10">
    <location>
        <begin position="336"/>
        <end position="361"/>
    </location>
</feature>
<proteinExistence type="predicted"/>
<evidence type="ECO:0000259" key="12">
    <source>
        <dbReference type="PROSITE" id="PS50885"/>
    </source>
</evidence>
<dbReference type="InterPro" id="IPR003660">
    <property type="entry name" value="HAMP_dom"/>
</dbReference>
<evidence type="ECO:0000256" key="2">
    <source>
        <dbReference type="ARBA" id="ARBA00004370"/>
    </source>
</evidence>
<dbReference type="CDD" id="cd00082">
    <property type="entry name" value="HisKA"/>
    <property type="match status" value="1"/>
</dbReference>
<keyword evidence="10" id="KW-1133">Transmembrane helix</keyword>
<dbReference type="GO" id="GO:0016020">
    <property type="term" value="C:membrane"/>
    <property type="evidence" value="ECO:0007669"/>
    <property type="project" value="UniProtKB-SubCell"/>
</dbReference>
<feature type="transmembrane region" description="Helical" evidence="10">
    <location>
        <begin position="255"/>
        <end position="276"/>
    </location>
</feature>
<feature type="transmembrane region" description="Helical" evidence="10">
    <location>
        <begin position="217"/>
        <end position="243"/>
    </location>
</feature>
<dbReference type="Gene3D" id="3.30.565.10">
    <property type="entry name" value="Histidine kinase-like ATPase, C-terminal domain"/>
    <property type="match status" value="1"/>
</dbReference>
<dbReference type="PROSITE" id="PS50885">
    <property type="entry name" value="HAMP"/>
    <property type="match status" value="1"/>
</dbReference>